<feature type="region of interest" description="Disordered" evidence="1">
    <location>
        <begin position="619"/>
        <end position="701"/>
    </location>
</feature>
<sequence>MSLTNIFIDGELSALVFFHHWGIHAQKYNRDITKASDNEVLHRCVYKKFGHRKRIRNEAGVIRGYVLRYKMYDSSLGRNDEPASWNILEYMLPDDEYPVGLPADNKDHTDQEEPNNEHENEEQPQEEEQSDKQTEEQNLEEPEAEQNLEEQNLQEDEQADEQEDEVPEANEKTKTTKFKRKAFYPDTNLPKKKKPTIILPTMRYNNKESVVIEGAKHINKQKDEVKLRVSPRLFSEVIYFLTPEQRKWVQKAGFSLLLEFQLEMLPAKLSYNVLQIFDHNSVSLKIKDKEINITEDDVFDVLGLPHGDLSIRLGTEDEYRERIDAWLAQFKYDKDQITTQRLVQVMRGQPVTENFKLNFLLLMSNALLGTTTSSYIDRQLLRFDDDLDNLRKYNWPEFLLDYLVLATENWNRTTTTFFRGSLVFLTLFYVDRVRNKGIKIVERQFPSYKGWDVDTLRERQALELLGGGAFGVGQVLKPLREYLHEEDPFENQPKNPSNSGTNASEQNEIWDDLNVWQTVDDIEADHIRNKEPQKAFSPDDPQENDGNINENTINRDSQEDTEIEPSEEDIVQKLTTRAQDILEAKFQLEDDLRKAREKFPNCYSLKTIEEVICENFPAKKPPPTTSSTHEHVNPAVDPDVHPPSKANEQDQNPPVDPQPSTTNAPADQSKEPPTVQMSNQSEELGDKEPEIVNDFDRDLSPKSLEQLEIAEKRLRFKYGTAILSSPANELREPIMKEAEDLYKKAADKKIFEMVKSRSSKPQPPQQKEKETSSTKKTVKFARNLATIFEDVACQSEEEN</sequence>
<feature type="compositionally biased region" description="Acidic residues" evidence="1">
    <location>
        <begin position="137"/>
        <end position="168"/>
    </location>
</feature>
<feature type="region of interest" description="Disordered" evidence="1">
    <location>
        <begin position="96"/>
        <end position="179"/>
    </location>
</feature>
<keyword evidence="3" id="KW-1185">Reference proteome</keyword>
<dbReference type="AlphaFoldDB" id="A0AAF1B2S0"/>
<accession>A0AAF1B2S0</accession>
<feature type="compositionally biased region" description="Acidic residues" evidence="1">
    <location>
        <begin position="119"/>
        <end position="129"/>
    </location>
</feature>
<dbReference type="EMBL" id="CP093348">
    <property type="protein sequence ID" value="WOH03980.1"/>
    <property type="molecule type" value="Genomic_DNA"/>
</dbReference>
<reference evidence="2" key="2">
    <citation type="submission" date="2022-03" db="EMBL/GenBank/DDBJ databases">
        <title>Draft title - Genomic analysis of global carrot germplasm unveils the trajectory of domestication and the origin of high carotenoid orange carrot.</title>
        <authorList>
            <person name="Iorizzo M."/>
            <person name="Ellison S."/>
            <person name="Senalik D."/>
            <person name="Macko-Podgorni A."/>
            <person name="Grzebelus D."/>
            <person name="Bostan H."/>
            <person name="Rolling W."/>
            <person name="Curaba J."/>
            <person name="Simon P."/>
        </authorList>
    </citation>
    <scope>NUCLEOTIDE SEQUENCE</scope>
    <source>
        <tissue evidence="2">Leaf</tissue>
    </source>
</reference>
<feature type="region of interest" description="Disordered" evidence="1">
    <location>
        <begin position="754"/>
        <end position="776"/>
    </location>
</feature>
<feature type="region of interest" description="Disordered" evidence="1">
    <location>
        <begin position="532"/>
        <end position="565"/>
    </location>
</feature>
<gene>
    <name evidence="2" type="ORF">DCAR_0623385</name>
</gene>
<dbReference type="Proteomes" id="UP000077755">
    <property type="component" value="Chromosome 6"/>
</dbReference>
<organism evidence="2 3">
    <name type="scientific">Daucus carota subsp. sativus</name>
    <name type="common">Carrot</name>
    <dbReference type="NCBI Taxonomy" id="79200"/>
    <lineage>
        <taxon>Eukaryota</taxon>
        <taxon>Viridiplantae</taxon>
        <taxon>Streptophyta</taxon>
        <taxon>Embryophyta</taxon>
        <taxon>Tracheophyta</taxon>
        <taxon>Spermatophyta</taxon>
        <taxon>Magnoliopsida</taxon>
        <taxon>eudicotyledons</taxon>
        <taxon>Gunneridae</taxon>
        <taxon>Pentapetalae</taxon>
        <taxon>asterids</taxon>
        <taxon>campanulids</taxon>
        <taxon>Apiales</taxon>
        <taxon>Apiaceae</taxon>
        <taxon>Apioideae</taxon>
        <taxon>Scandiceae</taxon>
        <taxon>Daucinae</taxon>
        <taxon>Daucus</taxon>
        <taxon>Daucus sect. Daucus</taxon>
    </lineage>
</organism>
<feature type="compositionally biased region" description="Polar residues" evidence="1">
    <location>
        <begin position="544"/>
        <end position="555"/>
    </location>
</feature>
<feature type="compositionally biased region" description="Basic and acidic residues" evidence="1">
    <location>
        <begin position="628"/>
        <end position="642"/>
    </location>
</feature>
<evidence type="ECO:0000313" key="2">
    <source>
        <dbReference type="EMBL" id="WOH03980.1"/>
    </source>
</evidence>
<feature type="compositionally biased region" description="Basic and acidic residues" evidence="1">
    <location>
        <begin position="104"/>
        <end position="118"/>
    </location>
</feature>
<proteinExistence type="predicted"/>
<name>A0AAF1B2S0_DAUCS</name>
<reference evidence="2" key="1">
    <citation type="journal article" date="2016" name="Nat. Genet.">
        <title>A high-quality carrot genome assembly provides new insights into carotenoid accumulation and asterid genome evolution.</title>
        <authorList>
            <person name="Iorizzo M."/>
            <person name="Ellison S."/>
            <person name="Senalik D."/>
            <person name="Zeng P."/>
            <person name="Satapoomin P."/>
            <person name="Huang J."/>
            <person name="Bowman M."/>
            <person name="Iovene M."/>
            <person name="Sanseverino W."/>
            <person name="Cavagnaro P."/>
            <person name="Yildiz M."/>
            <person name="Macko-Podgorni A."/>
            <person name="Moranska E."/>
            <person name="Grzebelus E."/>
            <person name="Grzebelus D."/>
            <person name="Ashrafi H."/>
            <person name="Zheng Z."/>
            <person name="Cheng S."/>
            <person name="Spooner D."/>
            <person name="Van Deynze A."/>
            <person name="Simon P."/>
        </authorList>
    </citation>
    <scope>NUCLEOTIDE SEQUENCE</scope>
    <source>
        <tissue evidence="2">Leaf</tissue>
    </source>
</reference>
<feature type="compositionally biased region" description="Basic and acidic residues" evidence="1">
    <location>
        <begin position="684"/>
        <end position="700"/>
    </location>
</feature>
<evidence type="ECO:0000256" key="1">
    <source>
        <dbReference type="SAM" id="MobiDB-lite"/>
    </source>
</evidence>
<protein>
    <submittedName>
        <fullName evidence="2">Uncharacterized protein</fullName>
    </submittedName>
</protein>
<evidence type="ECO:0000313" key="3">
    <source>
        <dbReference type="Proteomes" id="UP000077755"/>
    </source>
</evidence>
<dbReference type="PANTHER" id="PTHR34835">
    <property type="entry name" value="OS07G0283600 PROTEIN-RELATED"/>
    <property type="match status" value="1"/>
</dbReference>